<evidence type="ECO:0000256" key="1">
    <source>
        <dbReference type="ARBA" id="ARBA00004141"/>
    </source>
</evidence>
<dbReference type="OrthoDB" id="2014092at2759"/>
<keyword evidence="8" id="KW-1185">Reference proteome</keyword>
<evidence type="ECO:0000256" key="3">
    <source>
        <dbReference type="ARBA" id="ARBA00022989"/>
    </source>
</evidence>
<reference evidence="7" key="1">
    <citation type="journal article" date="2020" name="Cell">
        <title>Large-Scale Comparative Analyses of Tick Genomes Elucidate Their Genetic Diversity and Vector Capacities.</title>
        <authorList>
            <consortium name="Tick Genome and Microbiome Consortium (TIGMIC)"/>
            <person name="Jia N."/>
            <person name="Wang J."/>
            <person name="Shi W."/>
            <person name="Du L."/>
            <person name="Sun Y."/>
            <person name="Zhan W."/>
            <person name="Jiang J.F."/>
            <person name="Wang Q."/>
            <person name="Zhang B."/>
            <person name="Ji P."/>
            <person name="Bell-Sakyi L."/>
            <person name="Cui X.M."/>
            <person name="Yuan T.T."/>
            <person name="Jiang B.G."/>
            <person name="Yang W.F."/>
            <person name="Lam T.T."/>
            <person name="Chang Q.C."/>
            <person name="Ding S.J."/>
            <person name="Wang X.J."/>
            <person name="Zhu J.G."/>
            <person name="Ruan X.D."/>
            <person name="Zhao L."/>
            <person name="Wei J.T."/>
            <person name="Ye R.Z."/>
            <person name="Que T.C."/>
            <person name="Du C.H."/>
            <person name="Zhou Y.H."/>
            <person name="Cheng J.X."/>
            <person name="Dai P.F."/>
            <person name="Guo W.B."/>
            <person name="Han X.H."/>
            <person name="Huang E.J."/>
            <person name="Li L.F."/>
            <person name="Wei W."/>
            <person name="Gao Y.C."/>
            <person name="Liu J.Z."/>
            <person name="Shao H.Z."/>
            <person name="Wang X."/>
            <person name="Wang C.C."/>
            <person name="Yang T.C."/>
            <person name="Huo Q.B."/>
            <person name="Li W."/>
            <person name="Chen H.Y."/>
            <person name="Chen S.E."/>
            <person name="Zhou L.G."/>
            <person name="Ni X.B."/>
            <person name="Tian J.H."/>
            <person name="Sheng Y."/>
            <person name="Liu T."/>
            <person name="Pan Y.S."/>
            <person name="Xia L.Y."/>
            <person name="Li J."/>
            <person name="Zhao F."/>
            <person name="Cao W.C."/>
        </authorList>
    </citation>
    <scope>NUCLEOTIDE SEQUENCE</scope>
    <source>
        <strain evidence="7">Rsan-2018</strain>
    </source>
</reference>
<evidence type="ECO:0000313" key="7">
    <source>
        <dbReference type="EMBL" id="KAH7935823.1"/>
    </source>
</evidence>
<feature type="transmembrane region" description="Helical" evidence="6">
    <location>
        <begin position="59"/>
        <end position="81"/>
    </location>
</feature>
<dbReference type="EMBL" id="JABSTV010001255">
    <property type="protein sequence ID" value="KAH7935823.1"/>
    <property type="molecule type" value="Genomic_DNA"/>
</dbReference>
<name>A0A9D4SMV5_RHISA</name>
<sequence>MAKLGSSTTTPVTTKMDSHIYNTPSSSQFNTSGSSAETTDSLSSTVFVDVNAYLRLPLVFFNMLVMLLGLLGFWSSLYALVTDSSAPPGAPSRNFVVVLFQRPEIPAFLISSVVFATASVGFLGALRENVTLLTIYVHLLTVLAILQALASVLVFYMPSAARSYVAQSVSRDMIAAYRDDANLQSFVDWMQLEYRCCGVTTEGFRDWNLNPYFACNKSNDSRERCDVPPSCCRRNETSDAAVRLPNVMCAKSVLQVSDQVAWTRIYTRSCSDALFARMQDHVMPASMIMLGLCLTTLLLASLAIGTREQVLMLSAIYDIYYGHLEEGQEIMEARNTSGLRMALAQRANREEEPPSKYNFWELLGDKK</sequence>
<dbReference type="PANTHER" id="PTHR19282">
    <property type="entry name" value="TETRASPANIN"/>
    <property type="match status" value="1"/>
</dbReference>
<dbReference type="Gene3D" id="1.10.1450.10">
    <property type="entry name" value="Tetraspanin"/>
    <property type="match status" value="1"/>
</dbReference>
<dbReference type="AlphaFoldDB" id="A0A9D4SMV5"/>
<comment type="caution">
    <text evidence="7">The sequence shown here is derived from an EMBL/GenBank/DDBJ whole genome shotgun (WGS) entry which is preliminary data.</text>
</comment>
<evidence type="ECO:0000256" key="4">
    <source>
        <dbReference type="ARBA" id="ARBA00023136"/>
    </source>
</evidence>
<dbReference type="Proteomes" id="UP000821837">
    <property type="component" value="Unassembled WGS sequence"/>
</dbReference>
<evidence type="ECO:0000313" key="8">
    <source>
        <dbReference type="Proteomes" id="UP000821837"/>
    </source>
</evidence>
<dbReference type="SUPFAM" id="SSF48652">
    <property type="entry name" value="Tetraspanin"/>
    <property type="match status" value="1"/>
</dbReference>
<dbReference type="Pfam" id="PF00335">
    <property type="entry name" value="Tetraspanin"/>
    <property type="match status" value="1"/>
</dbReference>
<proteinExistence type="predicted"/>
<feature type="transmembrane region" description="Helical" evidence="6">
    <location>
        <begin position="282"/>
        <end position="304"/>
    </location>
</feature>
<keyword evidence="4 6" id="KW-0472">Membrane</keyword>
<accession>A0A9D4SMV5</accession>
<dbReference type="OMA" id="NPYFACN"/>
<protein>
    <recommendedName>
        <fullName evidence="9">Tetraspanin</fullName>
    </recommendedName>
</protein>
<organism evidence="7 8">
    <name type="scientific">Rhipicephalus sanguineus</name>
    <name type="common">Brown dog tick</name>
    <name type="synonym">Ixodes sanguineus</name>
    <dbReference type="NCBI Taxonomy" id="34632"/>
    <lineage>
        <taxon>Eukaryota</taxon>
        <taxon>Metazoa</taxon>
        <taxon>Ecdysozoa</taxon>
        <taxon>Arthropoda</taxon>
        <taxon>Chelicerata</taxon>
        <taxon>Arachnida</taxon>
        <taxon>Acari</taxon>
        <taxon>Parasitiformes</taxon>
        <taxon>Ixodida</taxon>
        <taxon>Ixodoidea</taxon>
        <taxon>Ixodidae</taxon>
        <taxon>Rhipicephalinae</taxon>
        <taxon>Rhipicephalus</taxon>
        <taxon>Rhipicephalus</taxon>
    </lineage>
</organism>
<dbReference type="VEuPathDB" id="VectorBase:RSAN_035280"/>
<evidence type="ECO:0000256" key="2">
    <source>
        <dbReference type="ARBA" id="ARBA00022692"/>
    </source>
</evidence>
<dbReference type="GO" id="GO:0016020">
    <property type="term" value="C:membrane"/>
    <property type="evidence" value="ECO:0007669"/>
    <property type="project" value="UniProtKB-SubCell"/>
</dbReference>
<evidence type="ECO:0000256" key="5">
    <source>
        <dbReference type="SAM" id="MobiDB-lite"/>
    </source>
</evidence>
<evidence type="ECO:0000256" key="6">
    <source>
        <dbReference type="SAM" id="Phobius"/>
    </source>
</evidence>
<feature type="transmembrane region" description="Helical" evidence="6">
    <location>
        <begin position="133"/>
        <end position="157"/>
    </location>
</feature>
<feature type="region of interest" description="Disordered" evidence="5">
    <location>
        <begin position="1"/>
        <end position="34"/>
    </location>
</feature>
<keyword evidence="3 6" id="KW-1133">Transmembrane helix</keyword>
<keyword evidence="2 6" id="KW-0812">Transmembrane</keyword>
<feature type="transmembrane region" description="Helical" evidence="6">
    <location>
        <begin position="105"/>
        <end position="126"/>
    </location>
</feature>
<gene>
    <name evidence="7" type="ORF">HPB52_014140</name>
</gene>
<dbReference type="InterPro" id="IPR018499">
    <property type="entry name" value="Tetraspanin/Peripherin"/>
</dbReference>
<evidence type="ECO:0008006" key="9">
    <source>
        <dbReference type="Google" id="ProtNLM"/>
    </source>
</evidence>
<comment type="subcellular location">
    <subcellularLocation>
        <location evidence="1">Membrane</location>
        <topology evidence="1">Multi-pass membrane protein</topology>
    </subcellularLocation>
</comment>
<dbReference type="InterPro" id="IPR008952">
    <property type="entry name" value="Tetraspanin_EC2_sf"/>
</dbReference>
<reference evidence="7" key="2">
    <citation type="submission" date="2021-09" db="EMBL/GenBank/DDBJ databases">
        <authorList>
            <person name="Jia N."/>
            <person name="Wang J."/>
            <person name="Shi W."/>
            <person name="Du L."/>
            <person name="Sun Y."/>
            <person name="Zhan W."/>
            <person name="Jiang J."/>
            <person name="Wang Q."/>
            <person name="Zhang B."/>
            <person name="Ji P."/>
            <person name="Sakyi L.B."/>
            <person name="Cui X."/>
            <person name="Yuan T."/>
            <person name="Jiang B."/>
            <person name="Yang W."/>
            <person name="Lam T.T.-Y."/>
            <person name="Chang Q."/>
            <person name="Ding S."/>
            <person name="Wang X."/>
            <person name="Zhu J."/>
            <person name="Ruan X."/>
            <person name="Zhao L."/>
            <person name="Wei J."/>
            <person name="Que T."/>
            <person name="Du C."/>
            <person name="Cheng J."/>
            <person name="Dai P."/>
            <person name="Han X."/>
            <person name="Huang E."/>
            <person name="Gao Y."/>
            <person name="Liu J."/>
            <person name="Shao H."/>
            <person name="Ye R."/>
            <person name="Li L."/>
            <person name="Wei W."/>
            <person name="Wang X."/>
            <person name="Wang C."/>
            <person name="Huo Q."/>
            <person name="Li W."/>
            <person name="Guo W."/>
            <person name="Chen H."/>
            <person name="Chen S."/>
            <person name="Zhou L."/>
            <person name="Zhou L."/>
            <person name="Ni X."/>
            <person name="Tian J."/>
            <person name="Zhou Y."/>
            <person name="Sheng Y."/>
            <person name="Liu T."/>
            <person name="Pan Y."/>
            <person name="Xia L."/>
            <person name="Li J."/>
            <person name="Zhao F."/>
            <person name="Cao W."/>
        </authorList>
    </citation>
    <scope>NUCLEOTIDE SEQUENCE</scope>
    <source>
        <strain evidence="7">Rsan-2018</strain>
        <tissue evidence="7">Larvae</tissue>
    </source>
</reference>